<dbReference type="SUPFAM" id="SSF81321">
    <property type="entry name" value="Family A G protein-coupled receptor-like"/>
    <property type="match status" value="1"/>
</dbReference>
<evidence type="ECO:0000259" key="11">
    <source>
        <dbReference type="PROSITE" id="PS50262"/>
    </source>
</evidence>
<dbReference type="Proteomes" id="UP000031443">
    <property type="component" value="Unassembled WGS sequence"/>
</dbReference>
<feature type="transmembrane region" description="Helical" evidence="10">
    <location>
        <begin position="101"/>
        <end position="122"/>
    </location>
</feature>
<evidence type="ECO:0000256" key="3">
    <source>
        <dbReference type="ARBA" id="ARBA00022606"/>
    </source>
</evidence>
<dbReference type="PRINTS" id="PR00245">
    <property type="entry name" value="OLFACTORYR"/>
</dbReference>
<comment type="similarity">
    <text evidence="9">Belongs to the G-protein coupled receptor 1 family.</text>
</comment>
<evidence type="ECO:0000256" key="2">
    <source>
        <dbReference type="ARBA" id="ARBA00004141"/>
    </source>
</evidence>
<evidence type="ECO:0000256" key="5">
    <source>
        <dbReference type="ARBA" id="ARBA00022725"/>
    </source>
</evidence>
<evidence type="ECO:0000256" key="8">
    <source>
        <dbReference type="ARBA" id="ARBA00023224"/>
    </source>
</evidence>
<dbReference type="CDD" id="cd15951">
    <property type="entry name" value="7tmA_OR52R_52L-like"/>
    <property type="match status" value="1"/>
</dbReference>
<evidence type="ECO:0000256" key="9">
    <source>
        <dbReference type="RuleBase" id="RU000688"/>
    </source>
</evidence>
<feature type="transmembrane region" description="Helical" evidence="10">
    <location>
        <begin position="27"/>
        <end position="50"/>
    </location>
</feature>
<comment type="subcellular location">
    <subcellularLocation>
        <location evidence="10">Cell membrane</location>
        <topology evidence="10">Multi-pass membrane protein</topology>
    </subcellularLocation>
    <subcellularLocation>
        <location evidence="2">Membrane</location>
        <topology evidence="2">Multi-pass membrane protein</topology>
    </subcellularLocation>
</comment>
<sequence length="314" mass="35641">MSDSNTTEFTNPSTFILLGIPLEAAHVWISIPFSAMYSIAVLGNFTILFIVNMEPSLHVPMYYFLCMLAVTDLILSTSILPKTLSIFWFKSKEIDFSACLTQLYFIHCFSVIESGILVAMAFDRYVAICDPLRHSTILTNPVVTKIGLAVVLRGGMLVLPHLFLARRWPYCRTNIIPHSYCEHIALVKLACANILVSSYYGLFVAFLVTGVDVSFIAMSYTQILRAIFSLPTKDVQLKTFWTCSSHLCVILTFYIPALFSFIMHRFGHNVALHFHVLLANVYLLVPPVLNPIIYGVRTKQIWDRLLRLFTHKET</sequence>
<protein>
    <recommendedName>
        <fullName evidence="10">Olfactory receptor</fullName>
    </recommendedName>
</protein>
<dbReference type="PANTHER" id="PTHR26450:SF87">
    <property type="entry name" value="OLFACTORY RECEPTOR 51F2"/>
    <property type="match status" value="1"/>
</dbReference>
<dbReference type="InterPro" id="IPR000725">
    <property type="entry name" value="Olfact_rcpt"/>
</dbReference>
<keyword evidence="8 9" id="KW-0807">Transducer</keyword>
<dbReference type="InterPro" id="IPR050402">
    <property type="entry name" value="OR51/52/56-like"/>
</dbReference>
<dbReference type="EMBL" id="KB606766">
    <property type="protein sequence ID" value="EMP23871.1"/>
    <property type="molecule type" value="Genomic_DNA"/>
</dbReference>
<evidence type="ECO:0000313" key="13">
    <source>
        <dbReference type="Proteomes" id="UP000031443"/>
    </source>
</evidence>
<feature type="domain" description="G-protein coupled receptors family 1 profile" evidence="11">
    <location>
        <begin position="43"/>
        <end position="294"/>
    </location>
</feature>
<dbReference type="PROSITE" id="PS00237">
    <property type="entry name" value="G_PROTEIN_RECEP_F1_1"/>
    <property type="match status" value="1"/>
</dbReference>
<keyword evidence="4 9" id="KW-0812">Transmembrane</keyword>
<feature type="transmembrane region" description="Helical" evidence="10">
    <location>
        <begin position="62"/>
        <end position="81"/>
    </location>
</feature>
<keyword evidence="3 10" id="KW-0716">Sensory transduction</keyword>
<evidence type="ECO:0000256" key="1">
    <source>
        <dbReference type="ARBA" id="ARBA00002936"/>
    </source>
</evidence>
<dbReference type="GO" id="GO:0005886">
    <property type="term" value="C:plasma membrane"/>
    <property type="evidence" value="ECO:0007669"/>
    <property type="project" value="UniProtKB-SubCell"/>
</dbReference>
<dbReference type="FunFam" id="1.20.1070.10:FF:000006">
    <property type="entry name" value="Olfactory receptor"/>
    <property type="match status" value="1"/>
</dbReference>
<keyword evidence="7 10" id="KW-0472">Membrane</keyword>
<name>M7AG67_CHEMY</name>
<feature type="transmembrane region" description="Helical" evidence="10">
    <location>
        <begin position="142"/>
        <end position="164"/>
    </location>
</feature>
<keyword evidence="9" id="KW-0297">G-protein coupled receptor</keyword>
<dbReference type="AlphaFoldDB" id="M7AG67"/>
<evidence type="ECO:0000256" key="10">
    <source>
        <dbReference type="RuleBase" id="RU363047"/>
    </source>
</evidence>
<organism evidence="12 13">
    <name type="scientific">Chelonia mydas</name>
    <name type="common">Green sea-turtle</name>
    <name type="synonym">Chelonia agassizi</name>
    <dbReference type="NCBI Taxonomy" id="8469"/>
    <lineage>
        <taxon>Eukaryota</taxon>
        <taxon>Metazoa</taxon>
        <taxon>Chordata</taxon>
        <taxon>Craniata</taxon>
        <taxon>Vertebrata</taxon>
        <taxon>Euteleostomi</taxon>
        <taxon>Archelosauria</taxon>
        <taxon>Testudinata</taxon>
        <taxon>Testudines</taxon>
        <taxon>Cryptodira</taxon>
        <taxon>Durocryptodira</taxon>
        <taxon>Americhelydia</taxon>
        <taxon>Chelonioidea</taxon>
        <taxon>Cheloniidae</taxon>
        <taxon>Chelonia</taxon>
    </lineage>
</organism>
<feature type="transmembrane region" description="Helical" evidence="10">
    <location>
        <begin position="199"/>
        <end position="220"/>
    </location>
</feature>
<reference evidence="13" key="1">
    <citation type="journal article" date="2013" name="Nat. Genet.">
        <title>The draft genomes of soft-shell turtle and green sea turtle yield insights into the development and evolution of the turtle-specific body plan.</title>
        <authorList>
            <person name="Wang Z."/>
            <person name="Pascual-Anaya J."/>
            <person name="Zadissa A."/>
            <person name="Li W."/>
            <person name="Niimura Y."/>
            <person name="Huang Z."/>
            <person name="Li C."/>
            <person name="White S."/>
            <person name="Xiong Z."/>
            <person name="Fang D."/>
            <person name="Wang B."/>
            <person name="Ming Y."/>
            <person name="Chen Y."/>
            <person name="Zheng Y."/>
            <person name="Kuraku S."/>
            <person name="Pignatelli M."/>
            <person name="Herrero J."/>
            <person name="Beal K."/>
            <person name="Nozawa M."/>
            <person name="Li Q."/>
            <person name="Wang J."/>
            <person name="Zhang H."/>
            <person name="Yu L."/>
            <person name="Shigenobu S."/>
            <person name="Wang J."/>
            <person name="Liu J."/>
            <person name="Flicek P."/>
            <person name="Searle S."/>
            <person name="Wang J."/>
            <person name="Kuratani S."/>
            <person name="Yin Y."/>
            <person name="Aken B."/>
            <person name="Zhang G."/>
            <person name="Irie N."/>
        </authorList>
    </citation>
    <scope>NUCLEOTIDE SEQUENCE [LARGE SCALE GENOMIC DNA]</scope>
</reference>
<keyword evidence="5 10" id="KW-0552">Olfaction</keyword>
<keyword evidence="9 12" id="KW-0675">Receptor</keyword>
<evidence type="ECO:0000256" key="4">
    <source>
        <dbReference type="ARBA" id="ARBA00022692"/>
    </source>
</evidence>
<feature type="transmembrane region" description="Helical" evidence="10">
    <location>
        <begin position="274"/>
        <end position="296"/>
    </location>
</feature>
<dbReference type="PROSITE" id="PS50262">
    <property type="entry name" value="G_PROTEIN_RECEP_F1_2"/>
    <property type="match status" value="1"/>
</dbReference>
<gene>
    <name evidence="12" type="ORF">UY3_19075</name>
</gene>
<keyword evidence="13" id="KW-1185">Reference proteome</keyword>
<dbReference type="PRINTS" id="PR00237">
    <property type="entry name" value="GPCRRHODOPSN"/>
</dbReference>
<comment type="function">
    <text evidence="1">Odorant receptor.</text>
</comment>
<proteinExistence type="inferred from homology"/>
<evidence type="ECO:0000313" key="12">
    <source>
        <dbReference type="EMBL" id="EMP23871.1"/>
    </source>
</evidence>
<dbReference type="GO" id="GO:0004984">
    <property type="term" value="F:olfactory receptor activity"/>
    <property type="evidence" value="ECO:0007669"/>
    <property type="project" value="InterPro"/>
</dbReference>
<dbReference type="PANTHER" id="PTHR26450">
    <property type="entry name" value="OLFACTORY RECEPTOR 56B1-RELATED"/>
    <property type="match status" value="1"/>
</dbReference>
<dbReference type="InterPro" id="IPR017452">
    <property type="entry name" value="GPCR_Rhodpsn_7TM"/>
</dbReference>
<accession>M7AG67</accession>
<keyword evidence="6 10" id="KW-1133">Transmembrane helix</keyword>
<dbReference type="InterPro" id="IPR000276">
    <property type="entry name" value="GPCR_Rhodpsn"/>
</dbReference>
<evidence type="ECO:0000256" key="7">
    <source>
        <dbReference type="ARBA" id="ARBA00023136"/>
    </source>
</evidence>
<evidence type="ECO:0000256" key="6">
    <source>
        <dbReference type="ARBA" id="ARBA00022989"/>
    </source>
</evidence>
<dbReference type="Gene3D" id="1.20.1070.10">
    <property type="entry name" value="Rhodopsin 7-helix transmembrane proteins"/>
    <property type="match status" value="1"/>
</dbReference>
<dbReference type="GO" id="GO:0004930">
    <property type="term" value="F:G protein-coupled receptor activity"/>
    <property type="evidence" value="ECO:0007669"/>
    <property type="project" value="UniProtKB-KW"/>
</dbReference>
<feature type="transmembrane region" description="Helical" evidence="10">
    <location>
        <begin position="240"/>
        <end position="262"/>
    </location>
</feature>
<dbReference type="Pfam" id="PF13853">
    <property type="entry name" value="7tm_4"/>
    <property type="match status" value="1"/>
</dbReference>
<keyword evidence="10" id="KW-1003">Cell membrane</keyword>